<evidence type="ECO:0000313" key="2">
    <source>
        <dbReference type="EMBL" id="CAH0377587.1"/>
    </source>
</evidence>
<gene>
    <name evidence="2" type="ORF">PECAL_5P21270</name>
</gene>
<evidence type="ECO:0000256" key="1">
    <source>
        <dbReference type="SAM" id="SignalP"/>
    </source>
</evidence>
<sequence>MLRLLALTLITTTLAERQQVGDDGQAKRLFESMFPREWVFDQQFEGRGKGRKNGSVRVKLDKSRIATFRGGLKGIWNLKETKKPNFLELELPLNKADDKYLLYQVNCRPGKYFDNAVNFDEEGVIYEVSSFVPSPETMKPVGKFSVRPIAAKPMLDRSLRC</sequence>
<protein>
    <recommendedName>
        <fullName evidence="4">NADH:ubiquinone oxidoreductase intermediate-associated protein 30 domain-containing protein</fullName>
    </recommendedName>
</protein>
<dbReference type="EMBL" id="CAKKNE010000005">
    <property type="protein sequence ID" value="CAH0377587.1"/>
    <property type="molecule type" value="Genomic_DNA"/>
</dbReference>
<feature type="signal peptide" evidence="1">
    <location>
        <begin position="1"/>
        <end position="15"/>
    </location>
</feature>
<proteinExistence type="predicted"/>
<dbReference type="Proteomes" id="UP000789595">
    <property type="component" value="Unassembled WGS sequence"/>
</dbReference>
<organism evidence="2 3">
    <name type="scientific">Pelagomonas calceolata</name>
    <dbReference type="NCBI Taxonomy" id="35677"/>
    <lineage>
        <taxon>Eukaryota</taxon>
        <taxon>Sar</taxon>
        <taxon>Stramenopiles</taxon>
        <taxon>Ochrophyta</taxon>
        <taxon>Pelagophyceae</taxon>
        <taxon>Pelagomonadales</taxon>
        <taxon>Pelagomonadaceae</taxon>
        <taxon>Pelagomonas</taxon>
    </lineage>
</organism>
<dbReference type="AlphaFoldDB" id="A0A8J2X1V5"/>
<feature type="chain" id="PRO_5035147364" description="NADH:ubiquinone oxidoreductase intermediate-associated protein 30 domain-containing protein" evidence="1">
    <location>
        <begin position="16"/>
        <end position="161"/>
    </location>
</feature>
<evidence type="ECO:0000313" key="3">
    <source>
        <dbReference type="Proteomes" id="UP000789595"/>
    </source>
</evidence>
<evidence type="ECO:0008006" key="4">
    <source>
        <dbReference type="Google" id="ProtNLM"/>
    </source>
</evidence>
<keyword evidence="3" id="KW-1185">Reference proteome</keyword>
<accession>A0A8J2X1V5</accession>
<keyword evidence="1" id="KW-0732">Signal</keyword>
<comment type="caution">
    <text evidence="2">The sequence shown here is derived from an EMBL/GenBank/DDBJ whole genome shotgun (WGS) entry which is preliminary data.</text>
</comment>
<reference evidence="2" key="1">
    <citation type="submission" date="2021-11" db="EMBL/GenBank/DDBJ databases">
        <authorList>
            <consortium name="Genoscope - CEA"/>
            <person name="William W."/>
        </authorList>
    </citation>
    <scope>NUCLEOTIDE SEQUENCE</scope>
</reference>
<name>A0A8J2X1V5_9STRA</name>